<dbReference type="CDD" id="cd06822">
    <property type="entry name" value="PLPDE_III_YBL036c_euk"/>
    <property type="match status" value="1"/>
</dbReference>
<comment type="function">
    <text evidence="2">Pyridoxal 5'-phosphate (PLP)-binding protein, which may be involved in intracellular homeostatic regulation of pyridoxal 5'-phosphate (PLP), the active form of vitamin B6.</text>
</comment>
<evidence type="ECO:0000313" key="7">
    <source>
        <dbReference type="Proteomes" id="UP001165289"/>
    </source>
</evidence>
<dbReference type="GO" id="GO:0030170">
    <property type="term" value="F:pyridoxal phosphate binding"/>
    <property type="evidence" value="ECO:0007669"/>
    <property type="project" value="UniProtKB-UniRule"/>
</dbReference>
<dbReference type="NCBIfam" id="TIGR00044">
    <property type="entry name" value="YggS family pyridoxal phosphate-dependent enzyme"/>
    <property type="match status" value="1"/>
</dbReference>
<dbReference type="FunFam" id="3.20.20.10:FF:000007">
    <property type="entry name" value="Pyridoxal phosphate homeostasis protein"/>
    <property type="match status" value="1"/>
</dbReference>
<dbReference type="PROSITE" id="PS01211">
    <property type="entry name" value="UPF0001"/>
    <property type="match status" value="1"/>
</dbReference>
<dbReference type="InterPro" id="IPR011078">
    <property type="entry name" value="PyrdxlP_homeostasis"/>
</dbReference>
<dbReference type="Gene3D" id="3.20.20.10">
    <property type="entry name" value="Alanine racemase"/>
    <property type="match status" value="1"/>
</dbReference>
<comment type="cofactor">
    <cofactor evidence="3">
        <name>pyridoxal 5'-phosphate</name>
        <dbReference type="ChEBI" id="CHEBI:597326"/>
    </cofactor>
</comment>
<dbReference type="EMBL" id="JAKMXF010000324">
    <property type="protein sequence ID" value="KAI6648893.1"/>
    <property type="molecule type" value="Genomic_DNA"/>
</dbReference>
<evidence type="ECO:0000259" key="5">
    <source>
        <dbReference type="Pfam" id="PF01168"/>
    </source>
</evidence>
<protein>
    <recommendedName>
        <fullName evidence="2">Pyridoxal phosphate homeostasis protein</fullName>
        <shortName evidence="2">PLP homeostasis protein</shortName>
    </recommendedName>
</protein>
<name>A0AAV7JJN1_9METZ</name>
<dbReference type="Pfam" id="PF01168">
    <property type="entry name" value="Ala_racemase_N"/>
    <property type="match status" value="1"/>
</dbReference>
<feature type="modified residue" description="N6-(pyridoxal phosphate)lysine" evidence="2 3">
    <location>
        <position position="40"/>
    </location>
</feature>
<evidence type="ECO:0000256" key="3">
    <source>
        <dbReference type="PIRSR" id="PIRSR004848-1"/>
    </source>
</evidence>
<keyword evidence="1 2" id="KW-0663">Pyridoxal phosphate</keyword>
<accession>A0AAV7JJN1</accession>
<evidence type="ECO:0000256" key="2">
    <source>
        <dbReference type="HAMAP-Rule" id="MF_03225"/>
    </source>
</evidence>
<comment type="similarity">
    <text evidence="2 4">Belongs to the pyridoxal phosphate-binding protein YggS/PROSC family.</text>
</comment>
<gene>
    <name evidence="6" type="ORF">LOD99_6966</name>
</gene>
<keyword evidence="7" id="KW-1185">Reference proteome</keyword>
<evidence type="ECO:0000313" key="6">
    <source>
        <dbReference type="EMBL" id="KAI6648893.1"/>
    </source>
</evidence>
<sequence length="250" mass="28777">MSVRMNLNNVLSKIEFTFLSYKKLNAKTTKKFPRLVAVSKTKSVELILEAYVAGQRHFGENYVQELYQKSTHQIVLENCKDIHWHFIGHLQRKNAKLLTRVPNLWICESLDSIKLAETLNYQCEKSELPPLRVMVQVNTSREENKFGCRPDSCQELVDYVMKHCPRLKFTGLMTIGRIGHDFETMGVNPDYMELINCKEIVCKDLSLSFEDVELSMGMSSDYIHAVELGSDNVRVGTLIFGARDYVKKNS</sequence>
<dbReference type="SUPFAM" id="SSF51419">
    <property type="entry name" value="PLP-binding barrel"/>
    <property type="match status" value="1"/>
</dbReference>
<dbReference type="InterPro" id="IPR029066">
    <property type="entry name" value="PLP-binding_barrel"/>
</dbReference>
<dbReference type="HAMAP" id="MF_02087">
    <property type="entry name" value="PLP_homeostasis"/>
    <property type="match status" value="1"/>
</dbReference>
<reference evidence="6 7" key="1">
    <citation type="journal article" date="2023" name="BMC Biol.">
        <title>The compact genome of the sponge Oopsacas minuta (Hexactinellida) is lacking key metazoan core genes.</title>
        <authorList>
            <person name="Santini S."/>
            <person name="Schenkelaars Q."/>
            <person name="Jourda C."/>
            <person name="Duchesne M."/>
            <person name="Belahbib H."/>
            <person name="Rocher C."/>
            <person name="Selva M."/>
            <person name="Riesgo A."/>
            <person name="Vervoort M."/>
            <person name="Leys S.P."/>
            <person name="Kodjabachian L."/>
            <person name="Le Bivic A."/>
            <person name="Borchiellini C."/>
            <person name="Claverie J.M."/>
            <person name="Renard E."/>
        </authorList>
    </citation>
    <scope>NUCLEOTIDE SEQUENCE [LARGE SCALE GENOMIC DNA]</scope>
    <source>
        <strain evidence="6">SPO-2</strain>
    </source>
</reference>
<dbReference type="AlphaFoldDB" id="A0AAV7JJN1"/>
<organism evidence="6 7">
    <name type="scientific">Oopsacas minuta</name>
    <dbReference type="NCBI Taxonomy" id="111878"/>
    <lineage>
        <taxon>Eukaryota</taxon>
        <taxon>Metazoa</taxon>
        <taxon>Porifera</taxon>
        <taxon>Hexactinellida</taxon>
        <taxon>Hexasterophora</taxon>
        <taxon>Lyssacinosida</taxon>
        <taxon>Leucopsacidae</taxon>
        <taxon>Oopsacas</taxon>
    </lineage>
</organism>
<dbReference type="InterPro" id="IPR001608">
    <property type="entry name" value="Ala_racemase_N"/>
</dbReference>
<dbReference type="Proteomes" id="UP001165289">
    <property type="component" value="Unassembled WGS sequence"/>
</dbReference>
<comment type="caution">
    <text evidence="6">The sequence shown here is derived from an EMBL/GenBank/DDBJ whole genome shotgun (WGS) entry which is preliminary data.</text>
</comment>
<dbReference type="PIRSF" id="PIRSF004848">
    <property type="entry name" value="YBL036c_PLPDEIII"/>
    <property type="match status" value="1"/>
</dbReference>
<evidence type="ECO:0000256" key="1">
    <source>
        <dbReference type="ARBA" id="ARBA00022898"/>
    </source>
</evidence>
<feature type="domain" description="Alanine racemase N-terminal" evidence="5">
    <location>
        <begin position="23"/>
        <end position="243"/>
    </location>
</feature>
<dbReference type="PANTHER" id="PTHR10146">
    <property type="entry name" value="PROLINE SYNTHETASE CO-TRANSCRIBED BACTERIAL HOMOLOG PROTEIN"/>
    <property type="match status" value="1"/>
</dbReference>
<proteinExistence type="inferred from homology"/>
<dbReference type="PANTHER" id="PTHR10146:SF14">
    <property type="entry name" value="PYRIDOXAL PHOSPHATE HOMEOSTASIS PROTEIN"/>
    <property type="match status" value="1"/>
</dbReference>
<evidence type="ECO:0000256" key="4">
    <source>
        <dbReference type="RuleBase" id="RU004514"/>
    </source>
</evidence>